<sequence>MSSAKLPAPPKIRRATLTQSDAKLYAMTQGLVPMMNTPNSTPTSALQSIGTVCWPFQKDTDLSLVVPPLPPGLLPDVKPQDFNLYKQRFASRLARFEVARNSQFVPRVDSEDFIPGQSQHIAGEGLVQAMRAVPLEFFAEDFSLQKAQTWQALCGTGEDADRTEKMDLYANHLDTVETHLLQEIAARSSHFFEAAGIVADLRGTLTRTYQQVAGLREQVGNLKGDSAGAVATQQHLQRRRKNLTQVLDHVKVLEGITAAQEALELLLPAGDFSGALDVLWDLKTAGTPAYVAGLHAFQMLPQQLAACEEKVNAMMAEEFLRVTQCTELDAAMDAALSSLQPPQRSASSGNLQTAPREPLIADPSSKTTDSSKLYSEKAVLQLLATGAAQDSAEQLKDSLTPLVAGLRKTGRVGVVLASFRDAVSQRTKALVREAVERAVPVVLSADKRSSLVSLQDRLQALSAADFLKILEAILIVSAPCLGHAASIKNAVSDILAAARAPTALLAEAAQGCTDAITAASEAAHACWVRLLNARPAVPSRLQLAELEQLIAASDALSFMAESAGARPVHTLRNAIQLQCKTFLEDMHTHSLTQLTGLLEQEQWTAALVARDFQRSIDGMEQKAQAFLHTNGNGDSAHLSHAVPASGNGQVAKQLQNGGSSAHDKGHMGDGDTKAQAHLRVGGKDYHVVAAVLMMLGLIESYLHYQEVVPVFTGEVAHRIVELLKVFNSRTCQLVLGAGALAAAGLRSITAKHLAMAAQCVGAIMGLHPSLTAILTGPLPHTRRAILLPDFERLLQDLKIHRNEIHSKLVAIMRERLSVNLKQLPSIAASWGTGAPGLKQPSAFAQTNAKQLRILCQVLSPLLLEEELHIIFGRVSNLFSKSLADAYARLEPLGPAWEAQCHADTHLMLSTLRALPLDPETGSSTMDHLTQLCTLRFADPSPSGYTIPGQLPSPVSYSSASLGSTPGTASSLAAAPALPSPSAGRHLEQVWQAQQGAYSSALATSPARQQPELHALQGRESADGQEMQLEPISDSEPHAVPTVDALVPSSAVIEDGAQHHASSASLGMPNAARQAQAEQLQGFAGHIMPGTGEASMPAQLSLPSEDVLNSEGLTSASLDEEGAMEQRPGPALPVRKLPSFALPDRQPSSTQDHSREAETASAAPAALQPLQNASLDSQWPTSSGHPISMPKEGLSLSRASEAPLSPDNSASAGIRALTREISELAYVDRDASGSPMRRYRPTDDAEEHHANTAVEERSEASALEKPQQSNDETRLEQDAGREAEHLAPLGSPGQDAMPGQRRQDMLQPLPDRVMD</sequence>
<feature type="compositionally biased region" description="Basic and acidic residues" evidence="7">
    <location>
        <begin position="1270"/>
        <end position="1284"/>
    </location>
</feature>
<proteinExistence type="inferred from homology"/>
<evidence type="ECO:0000256" key="7">
    <source>
        <dbReference type="SAM" id="MobiDB-lite"/>
    </source>
</evidence>
<feature type="region of interest" description="Disordered" evidence="7">
    <location>
        <begin position="955"/>
        <end position="981"/>
    </location>
</feature>
<keyword evidence="3" id="KW-0813">Transport</keyword>
<dbReference type="InterPro" id="IPR039745">
    <property type="entry name" value="Vps54"/>
</dbReference>
<feature type="region of interest" description="Disordered" evidence="7">
    <location>
        <begin position="338"/>
        <end position="369"/>
    </location>
</feature>
<comment type="similarity">
    <text evidence="2">Belongs to the VPS54 family.</text>
</comment>
<feature type="compositionally biased region" description="Low complexity" evidence="7">
    <location>
        <begin position="962"/>
        <end position="981"/>
    </location>
</feature>
<feature type="region of interest" description="Disordered" evidence="7">
    <location>
        <begin position="1016"/>
        <end position="1038"/>
    </location>
</feature>
<dbReference type="InterPro" id="IPR012501">
    <property type="entry name" value="Vps54_C"/>
</dbReference>
<organism evidence="9 10">
    <name type="scientific">Coccomyxa viridis</name>
    <dbReference type="NCBI Taxonomy" id="1274662"/>
    <lineage>
        <taxon>Eukaryota</taxon>
        <taxon>Viridiplantae</taxon>
        <taxon>Chlorophyta</taxon>
        <taxon>core chlorophytes</taxon>
        <taxon>Trebouxiophyceae</taxon>
        <taxon>Trebouxiophyceae incertae sedis</taxon>
        <taxon>Coccomyxaceae</taxon>
        <taxon>Coccomyxa</taxon>
    </lineage>
</organism>
<dbReference type="Gene3D" id="6.10.250.860">
    <property type="match status" value="1"/>
</dbReference>
<dbReference type="PANTHER" id="PTHR12965">
    <property type="entry name" value="VACUOLAR PROTEIN SORTING 54"/>
    <property type="match status" value="1"/>
</dbReference>
<evidence type="ECO:0000259" key="8">
    <source>
        <dbReference type="Pfam" id="PF07928"/>
    </source>
</evidence>
<evidence type="ECO:0000256" key="3">
    <source>
        <dbReference type="ARBA" id="ARBA00022448"/>
    </source>
</evidence>
<dbReference type="EMBL" id="CAXHTA020000019">
    <property type="protein sequence ID" value="CAL5228985.1"/>
    <property type="molecule type" value="Genomic_DNA"/>
</dbReference>
<feature type="compositionally biased region" description="Polar residues" evidence="7">
    <location>
        <begin position="340"/>
        <end position="353"/>
    </location>
</feature>
<evidence type="ECO:0000256" key="2">
    <source>
        <dbReference type="ARBA" id="ARBA00009150"/>
    </source>
</evidence>
<feature type="region of interest" description="Disordered" evidence="7">
    <location>
        <begin position="1223"/>
        <end position="1314"/>
    </location>
</feature>
<dbReference type="Proteomes" id="UP001497392">
    <property type="component" value="Unassembled WGS sequence"/>
</dbReference>
<accession>A0ABP1GCF6</accession>
<dbReference type="PANTHER" id="PTHR12965:SF0">
    <property type="entry name" value="VACUOLAR PROTEIN SORTING-ASSOCIATED PROTEIN 54"/>
    <property type="match status" value="1"/>
</dbReference>
<keyword evidence="6" id="KW-0175">Coiled coil</keyword>
<evidence type="ECO:0000256" key="6">
    <source>
        <dbReference type="ARBA" id="ARBA00023054"/>
    </source>
</evidence>
<comment type="subcellular location">
    <subcellularLocation>
        <location evidence="1">Golgi apparatus</location>
        <location evidence="1">trans-Golgi network</location>
    </subcellularLocation>
</comment>
<feature type="compositionally biased region" description="Basic and acidic residues" evidence="7">
    <location>
        <begin position="1239"/>
        <end position="1258"/>
    </location>
</feature>
<reference evidence="9 10" key="1">
    <citation type="submission" date="2024-06" db="EMBL/GenBank/DDBJ databases">
        <authorList>
            <person name="Kraege A."/>
            <person name="Thomma B."/>
        </authorList>
    </citation>
    <scope>NUCLEOTIDE SEQUENCE [LARGE SCALE GENOMIC DNA]</scope>
</reference>
<evidence type="ECO:0000256" key="4">
    <source>
        <dbReference type="ARBA" id="ARBA00022927"/>
    </source>
</evidence>
<feature type="region of interest" description="Disordered" evidence="7">
    <location>
        <begin position="1115"/>
        <end position="1162"/>
    </location>
</feature>
<keyword evidence="5" id="KW-0333">Golgi apparatus</keyword>
<evidence type="ECO:0000313" key="9">
    <source>
        <dbReference type="EMBL" id="CAL5228985.1"/>
    </source>
</evidence>
<keyword evidence="10" id="KW-1185">Reference proteome</keyword>
<protein>
    <submittedName>
        <fullName evidence="9">G12221 protein</fullName>
    </submittedName>
</protein>
<keyword evidence="4" id="KW-0653">Protein transport</keyword>
<feature type="domain" description="Vacuolar protein sorting-associated protein 54 C-terminal" evidence="8">
    <location>
        <begin position="683"/>
        <end position="815"/>
    </location>
</feature>
<comment type="caution">
    <text evidence="9">The sequence shown here is derived from an EMBL/GenBank/DDBJ whole genome shotgun (WGS) entry which is preliminary data.</text>
</comment>
<evidence type="ECO:0000256" key="1">
    <source>
        <dbReference type="ARBA" id="ARBA00004601"/>
    </source>
</evidence>
<gene>
    <name evidence="9" type="primary">g12221</name>
    <name evidence="9" type="ORF">VP750_LOCUS10891</name>
</gene>
<evidence type="ECO:0000256" key="5">
    <source>
        <dbReference type="ARBA" id="ARBA00023034"/>
    </source>
</evidence>
<evidence type="ECO:0000313" key="10">
    <source>
        <dbReference type="Proteomes" id="UP001497392"/>
    </source>
</evidence>
<dbReference type="Pfam" id="PF07928">
    <property type="entry name" value="Vps54"/>
    <property type="match status" value="1"/>
</dbReference>
<name>A0ABP1GCF6_9CHLO</name>